<evidence type="ECO:0000256" key="1">
    <source>
        <dbReference type="SAM" id="MobiDB-lite"/>
    </source>
</evidence>
<evidence type="ECO:0008006" key="4">
    <source>
        <dbReference type="Google" id="ProtNLM"/>
    </source>
</evidence>
<accession>A0ABR3XDC6</accession>
<evidence type="ECO:0000313" key="2">
    <source>
        <dbReference type="EMBL" id="KAL1873962.1"/>
    </source>
</evidence>
<feature type="compositionally biased region" description="Low complexity" evidence="1">
    <location>
        <begin position="725"/>
        <end position="738"/>
    </location>
</feature>
<dbReference type="PANTHER" id="PTHR40788">
    <property type="entry name" value="CLR5 DOMAIN-CONTAINING PROTEIN-RELATED"/>
    <property type="match status" value="1"/>
</dbReference>
<evidence type="ECO:0000313" key="3">
    <source>
        <dbReference type="Proteomes" id="UP001583177"/>
    </source>
</evidence>
<dbReference type="EMBL" id="JAWRVE010000024">
    <property type="protein sequence ID" value="KAL1873962.1"/>
    <property type="molecule type" value="Genomic_DNA"/>
</dbReference>
<name>A0ABR3XDC6_9PEZI</name>
<organism evidence="2 3">
    <name type="scientific">Diaporthe australafricana</name>
    <dbReference type="NCBI Taxonomy" id="127596"/>
    <lineage>
        <taxon>Eukaryota</taxon>
        <taxon>Fungi</taxon>
        <taxon>Dikarya</taxon>
        <taxon>Ascomycota</taxon>
        <taxon>Pezizomycotina</taxon>
        <taxon>Sordariomycetes</taxon>
        <taxon>Sordariomycetidae</taxon>
        <taxon>Diaporthales</taxon>
        <taxon>Diaporthaceae</taxon>
        <taxon>Diaporthe</taxon>
    </lineage>
</organism>
<feature type="region of interest" description="Disordered" evidence="1">
    <location>
        <begin position="662"/>
        <end position="684"/>
    </location>
</feature>
<comment type="caution">
    <text evidence="2">The sequence shown here is derived from an EMBL/GenBank/DDBJ whole genome shotgun (WGS) entry which is preliminary data.</text>
</comment>
<gene>
    <name evidence="2" type="ORF">Daus18300_003836</name>
</gene>
<protein>
    <recommendedName>
        <fullName evidence="4">Clr5 domain-containing protein</fullName>
    </recommendedName>
</protein>
<sequence length="854" mass="99050">MEVEDIYQEYDHFNEETNYWKNEAGPLSEVMDDIHRPLTAILLQTLHKMSSTRNREPEEVRQEINGRTGRIFTSYDTLHQILVRHEAAVQKRWMKKTRTQRLKILLEAWPDMAAVHRPDFHAFREEDIKRRKTRTHFRDHYVWPYINQEDLCKPKLLLLLLNSRGRNLPGEFAAGDIDAMHLGTKLEALKPGFLRGYVMIMDGSLGVEEYGKLVSCDLRSDWMDGDQKQISPGEGLLILEAQEKLLGFLVSCCQLILHDLTEDAMFSDRFPVVSEPRLKADTEVNGFDSLAIMAAEAPYRVPAKLDFDRLISLLSARASAAEDHMWALREDPGYFAEHVEDMKEHDPEIIRDPRGRTPFDKLSGAEDYWERSVRTVVFEAYKHYEMYSQLHEEVRELQSLQQKYESQISPDKDLPGEYQRAILAFQFHLREAVFAAAYQLQRTGASPPMRQFVVRARPSTSEEGLWITPKPGKKVDQVEGQLLLLLKTLWEYGTPIEAFRWTLVTDELERLLESEPRAKSLISPYIANCLGELSIITQCIRQFELYQPWARAFYQLMVQRQEEINKDFGERIRVWQKVTKVFNSEAMREAFRRGIPRGGKFAYPIEKRRSKENVESLRRAESNLDGFWHHFDGKMSQKAGNIESTAVHRLLSQPRAFQRTPEWVNEPSAKTSAPESMKSRHEDADRENVTELISAMIIDQFDHGENDVQTCIPPPQKRKVKTRKAASTSTTEVETTAEIPDPSGHANFQSRVEVDSRTFKVFRTLFFNPAATSTPAEISWTDFLRAMACMGFSIEKLYGSVWIFRPTTNELQQSIQFHEPHPRSKLLFTTARRFGRRLNRAYGWTGSMFILKEK</sequence>
<reference evidence="2 3" key="1">
    <citation type="journal article" date="2024" name="IMA Fungus">
        <title>IMA Genome - F19 : A genome assembly and annotation guide to empower mycologists, including annotated draft genome sequences of Ceratocystis pirilliformis, Diaporthe australafricana, Fusarium ophioides, Paecilomyces lecythidis, and Sporothrix stenoceras.</title>
        <authorList>
            <person name="Aylward J."/>
            <person name="Wilson A.M."/>
            <person name="Visagie C.M."/>
            <person name="Spraker J."/>
            <person name="Barnes I."/>
            <person name="Buitendag C."/>
            <person name="Ceriani C."/>
            <person name="Del Mar Angel L."/>
            <person name="du Plessis D."/>
            <person name="Fuchs T."/>
            <person name="Gasser K."/>
            <person name="Kramer D."/>
            <person name="Li W."/>
            <person name="Munsamy K."/>
            <person name="Piso A."/>
            <person name="Price J.L."/>
            <person name="Sonnekus B."/>
            <person name="Thomas C."/>
            <person name="van der Nest A."/>
            <person name="van Dijk A."/>
            <person name="van Heerden A."/>
            <person name="van Vuuren N."/>
            <person name="Yilmaz N."/>
            <person name="Duong T.A."/>
            <person name="van der Merwe N.A."/>
            <person name="Wingfield M.J."/>
            <person name="Wingfield B.D."/>
        </authorList>
    </citation>
    <scope>NUCLEOTIDE SEQUENCE [LARGE SCALE GENOMIC DNA]</scope>
    <source>
        <strain evidence="2 3">CMW 18300</strain>
    </source>
</reference>
<dbReference type="Proteomes" id="UP001583177">
    <property type="component" value="Unassembled WGS sequence"/>
</dbReference>
<feature type="region of interest" description="Disordered" evidence="1">
    <location>
        <begin position="710"/>
        <end position="745"/>
    </location>
</feature>
<dbReference type="PANTHER" id="PTHR40788:SF2">
    <property type="entry name" value="CLR5 DOMAIN-CONTAINING PROTEIN"/>
    <property type="match status" value="1"/>
</dbReference>
<proteinExistence type="predicted"/>
<keyword evidence="3" id="KW-1185">Reference proteome</keyword>